<evidence type="ECO:0000256" key="1">
    <source>
        <dbReference type="SAM" id="MobiDB-lite"/>
    </source>
</evidence>
<dbReference type="AlphaFoldDB" id="A0AAE3AA96"/>
<feature type="region of interest" description="Disordered" evidence="1">
    <location>
        <begin position="149"/>
        <end position="175"/>
    </location>
</feature>
<accession>A0AAE3AA96</accession>
<evidence type="ECO:0000313" key="3">
    <source>
        <dbReference type="Proteomes" id="UP001198220"/>
    </source>
</evidence>
<organism evidence="2 3">
    <name type="scientific">Hominiventricola filiformis</name>
    <dbReference type="NCBI Taxonomy" id="2885352"/>
    <lineage>
        <taxon>Bacteria</taxon>
        <taxon>Bacillati</taxon>
        <taxon>Bacillota</taxon>
        <taxon>Clostridia</taxon>
        <taxon>Lachnospirales</taxon>
        <taxon>Lachnospiraceae</taxon>
        <taxon>Hominiventricola</taxon>
    </lineage>
</organism>
<proteinExistence type="predicted"/>
<evidence type="ECO:0000313" key="2">
    <source>
        <dbReference type="EMBL" id="MCC2127347.1"/>
    </source>
</evidence>
<dbReference type="RefSeq" id="WP_308460022.1">
    <property type="nucleotide sequence ID" value="NZ_JAJEPS010000019.1"/>
</dbReference>
<gene>
    <name evidence="2" type="ORF">LKD36_14380</name>
</gene>
<feature type="compositionally biased region" description="Basic and acidic residues" evidence="1">
    <location>
        <begin position="149"/>
        <end position="159"/>
    </location>
</feature>
<sequence>MQDYRRKIAYLYAYEGGEKLGNAGFVKAEDRGGICRLAVHLRCYSRSGEDPGKVYLYFRHRQQLVGIYLGALKNRNGALEWQGTFSSDDIQGKGIRFGQTEGVWIQRPGGKEYVAEWDDYPVDISRFVIYPKGGEKCIRCPWFGKCERSSVDEADRRGTVYEGSDPAGQKSREAE</sequence>
<protein>
    <submittedName>
        <fullName evidence="2">Uncharacterized protein</fullName>
    </submittedName>
</protein>
<dbReference type="Proteomes" id="UP001198220">
    <property type="component" value="Unassembled WGS sequence"/>
</dbReference>
<comment type="caution">
    <text evidence="2">The sequence shown here is derived from an EMBL/GenBank/DDBJ whole genome shotgun (WGS) entry which is preliminary data.</text>
</comment>
<keyword evidence="3" id="KW-1185">Reference proteome</keyword>
<name>A0AAE3AA96_9FIRM</name>
<dbReference type="EMBL" id="JAJEPS010000019">
    <property type="protein sequence ID" value="MCC2127347.1"/>
    <property type="molecule type" value="Genomic_DNA"/>
</dbReference>
<reference evidence="2 3" key="1">
    <citation type="submission" date="2021-10" db="EMBL/GenBank/DDBJ databases">
        <title>Anaerobic single-cell dispensing facilitates the cultivation of human gut bacteria.</title>
        <authorList>
            <person name="Afrizal A."/>
        </authorList>
    </citation>
    <scope>NUCLEOTIDE SEQUENCE [LARGE SCALE GENOMIC DNA]</scope>
    <source>
        <strain evidence="2 3">CLA-AA-H276</strain>
    </source>
</reference>